<protein>
    <submittedName>
        <fullName evidence="1">Uncharacterized protein</fullName>
    </submittedName>
</protein>
<evidence type="ECO:0000313" key="1">
    <source>
        <dbReference type="EMBL" id="PHQ33176.1"/>
    </source>
</evidence>
<sequence length="224" mass="25534">MDFCLSNEGDQQKELVSQADVEKALARKSVPEFSGAFGRLKICIAMAEHLRLNDGELVQMKNLLSGLHVTNEDLELVNLQGAMNASEKEAELRLQSLRSLMQVRFEEADEELASLLGERRRREVVGVQAYLLGCAILTDRVLVEAIEIEPEQLVEIRKSRSAHQNRWKEIDDSDFVSMTLELETWEREVRKVLAPLQRNRFDSLVSIGRTLLHPKNKEDKAVSH</sequence>
<evidence type="ECO:0000313" key="2">
    <source>
        <dbReference type="Proteomes" id="UP000225740"/>
    </source>
</evidence>
<dbReference type="AlphaFoldDB" id="A0A2G1W2B8"/>
<comment type="caution">
    <text evidence="1">The sequence shown here is derived from an EMBL/GenBank/DDBJ whole genome shotgun (WGS) entry which is preliminary data.</text>
</comment>
<dbReference type="Proteomes" id="UP000225740">
    <property type="component" value="Unassembled WGS sequence"/>
</dbReference>
<keyword evidence="2" id="KW-1185">Reference proteome</keyword>
<accession>A0A2G1W2B8</accession>
<reference evidence="1 2" key="1">
    <citation type="submission" date="2017-06" db="EMBL/GenBank/DDBJ databases">
        <title>Description of Rhodopirellula bahusiensis sp. nov.</title>
        <authorList>
            <person name="Kizina J."/>
            <person name="Harder J."/>
        </authorList>
    </citation>
    <scope>NUCLEOTIDE SEQUENCE [LARGE SCALE GENOMIC DNA]</scope>
    <source>
        <strain evidence="1 2">SWK21</strain>
    </source>
</reference>
<organism evidence="1 2">
    <name type="scientific">Rhodopirellula bahusiensis</name>
    <dbReference type="NCBI Taxonomy" id="2014065"/>
    <lineage>
        <taxon>Bacteria</taxon>
        <taxon>Pseudomonadati</taxon>
        <taxon>Planctomycetota</taxon>
        <taxon>Planctomycetia</taxon>
        <taxon>Pirellulales</taxon>
        <taxon>Pirellulaceae</taxon>
        <taxon>Rhodopirellula</taxon>
    </lineage>
</organism>
<name>A0A2G1W2B8_9BACT</name>
<dbReference type="EMBL" id="NIZW01000019">
    <property type="protein sequence ID" value="PHQ33176.1"/>
    <property type="molecule type" value="Genomic_DNA"/>
</dbReference>
<gene>
    <name evidence="1" type="ORF">CEE69_22205</name>
</gene>
<proteinExistence type="predicted"/>